<keyword evidence="2" id="KW-1185">Reference proteome</keyword>
<dbReference type="EMBL" id="KQ965367">
    <property type="protein sequence ID" value="KXN64607.1"/>
    <property type="molecule type" value="Genomic_DNA"/>
</dbReference>
<accession>A0A137NPE2</accession>
<name>A0A137NPE2_CONC2</name>
<reference evidence="1 2" key="1">
    <citation type="journal article" date="2015" name="Genome Biol. Evol.">
        <title>Phylogenomic analyses indicate that early fungi evolved digesting cell walls of algal ancestors of land plants.</title>
        <authorList>
            <person name="Chang Y."/>
            <person name="Wang S."/>
            <person name="Sekimoto S."/>
            <person name="Aerts A.L."/>
            <person name="Choi C."/>
            <person name="Clum A."/>
            <person name="LaButti K.M."/>
            <person name="Lindquist E.A."/>
            <person name="Yee Ngan C."/>
            <person name="Ohm R.A."/>
            <person name="Salamov A.A."/>
            <person name="Grigoriev I.V."/>
            <person name="Spatafora J.W."/>
            <person name="Berbee M.L."/>
        </authorList>
    </citation>
    <scope>NUCLEOTIDE SEQUENCE [LARGE SCALE GENOMIC DNA]</scope>
    <source>
        <strain evidence="1 2">NRRL 28638</strain>
    </source>
</reference>
<proteinExistence type="predicted"/>
<organism evidence="1 2">
    <name type="scientific">Conidiobolus coronatus (strain ATCC 28846 / CBS 209.66 / NRRL 28638)</name>
    <name type="common">Delacroixia coronata</name>
    <dbReference type="NCBI Taxonomy" id="796925"/>
    <lineage>
        <taxon>Eukaryota</taxon>
        <taxon>Fungi</taxon>
        <taxon>Fungi incertae sedis</taxon>
        <taxon>Zoopagomycota</taxon>
        <taxon>Entomophthoromycotina</taxon>
        <taxon>Entomophthoromycetes</taxon>
        <taxon>Entomophthorales</taxon>
        <taxon>Ancylistaceae</taxon>
        <taxon>Conidiobolus</taxon>
    </lineage>
</organism>
<evidence type="ECO:0008006" key="3">
    <source>
        <dbReference type="Google" id="ProtNLM"/>
    </source>
</evidence>
<dbReference type="AlphaFoldDB" id="A0A137NPE2"/>
<gene>
    <name evidence="1" type="ORF">CONCODRAFT_14224</name>
</gene>
<dbReference type="Gene3D" id="3.80.10.10">
    <property type="entry name" value="Ribonuclease Inhibitor"/>
    <property type="match status" value="1"/>
</dbReference>
<dbReference type="SUPFAM" id="SSF52058">
    <property type="entry name" value="L domain-like"/>
    <property type="match status" value="1"/>
</dbReference>
<evidence type="ECO:0000313" key="1">
    <source>
        <dbReference type="EMBL" id="KXN64607.1"/>
    </source>
</evidence>
<evidence type="ECO:0000313" key="2">
    <source>
        <dbReference type="Proteomes" id="UP000070444"/>
    </source>
</evidence>
<protein>
    <recommendedName>
        <fullName evidence="3">RNI-like protein</fullName>
    </recommendedName>
</protein>
<dbReference type="InterPro" id="IPR032675">
    <property type="entry name" value="LRR_dom_sf"/>
</dbReference>
<dbReference type="Proteomes" id="UP000070444">
    <property type="component" value="Unassembled WGS sequence"/>
</dbReference>
<sequence length="432" mass="49857">MCHDTNKAFLTILTEPELFDYLTASEKLELSLTCKFLYNKTVNYMRRDLLLDFGKKPIFFNDYNIKTIFTIQLTQNQLRYLNQIPSNYGQRTKTLTIKLGRYYPILLDLTKQFNNLTKLELRHSIIDSGTLQILLDNFSNLKALTLHQIFICYPPTQAPPLVFNFPNTLQKLMINGCYQLECDVSDPVSINLQWTRFATSPLIDLIIDSAKITSLKKLSILKRVNNNLTRMINQFIENNSSLTSIEADLLCLNQQSFTCITNNQNLEHLSLYINGTLSELNINYSIPLLNIKKLTCTINTRFTFGNLTKLLNSMPNLEYFEYNLVLQIQEDFLSCFQGLRMLKKLKIKTNYLNPANLMLPFAKCNLEAIELCEFNPLELDWNVFGQLKELKTVRLVSSQNGDFVSEKAKGVYNRLKGWKVCFVGGSINCLKL</sequence>